<dbReference type="InterPro" id="IPR003500">
    <property type="entry name" value="RpiB_LacA_LacB"/>
</dbReference>
<evidence type="ECO:0000313" key="3">
    <source>
        <dbReference type="EMBL" id="KAL1110020.1"/>
    </source>
</evidence>
<gene>
    <name evidence="3" type="ORF">AAG570_014184</name>
</gene>
<dbReference type="PANTHER" id="PTHR43732:SF1">
    <property type="entry name" value="RIBOSE 5-PHOSPHATE ISOMERASE"/>
    <property type="match status" value="1"/>
</dbReference>
<dbReference type="GO" id="GO:0016853">
    <property type="term" value="F:isomerase activity"/>
    <property type="evidence" value="ECO:0007669"/>
    <property type="project" value="UniProtKB-KW"/>
</dbReference>
<evidence type="ECO:0000256" key="1">
    <source>
        <dbReference type="ARBA" id="ARBA00008754"/>
    </source>
</evidence>
<dbReference type="Proteomes" id="UP001558652">
    <property type="component" value="Unassembled WGS sequence"/>
</dbReference>
<dbReference type="NCBIfam" id="TIGR01120">
    <property type="entry name" value="rpiB"/>
    <property type="match status" value="1"/>
</dbReference>
<dbReference type="PANTHER" id="PTHR43732">
    <property type="entry name" value="RIBOSE 5-PHOSPHATE ISOMERASE-RELATED"/>
    <property type="match status" value="1"/>
</dbReference>
<dbReference type="AlphaFoldDB" id="A0ABD0XUT9"/>
<dbReference type="EMBL" id="JBFDAA010000035">
    <property type="protein sequence ID" value="KAL1110020.1"/>
    <property type="molecule type" value="Genomic_DNA"/>
</dbReference>
<comment type="similarity">
    <text evidence="1">Belongs to the LacAB/RpiB family.</text>
</comment>
<accession>A0ABD0XUT9</accession>
<organism evidence="3 4">
    <name type="scientific">Ranatra chinensis</name>
    <dbReference type="NCBI Taxonomy" id="642074"/>
    <lineage>
        <taxon>Eukaryota</taxon>
        <taxon>Metazoa</taxon>
        <taxon>Ecdysozoa</taxon>
        <taxon>Arthropoda</taxon>
        <taxon>Hexapoda</taxon>
        <taxon>Insecta</taxon>
        <taxon>Pterygota</taxon>
        <taxon>Neoptera</taxon>
        <taxon>Paraneoptera</taxon>
        <taxon>Hemiptera</taxon>
        <taxon>Heteroptera</taxon>
        <taxon>Panheteroptera</taxon>
        <taxon>Nepomorpha</taxon>
        <taxon>Nepidae</taxon>
        <taxon>Ranatrinae</taxon>
        <taxon>Ranatra</taxon>
    </lineage>
</organism>
<dbReference type="InterPro" id="IPR051812">
    <property type="entry name" value="SPI_LacAB/RpiB"/>
</dbReference>
<sequence length="150" mass="16110">MEKTVALAADHGGYELKNHIKKHLENRGIKYIDFGTNSPESSDYPDWAKIGCGAVIDGSCDCALLFCGTGVGISISANKIKGIRACCCSDAFSAKFTRMHNDANALCLGGRVVGPGLAEILVDLFLDTEFEGGGRHQVRVDKIKALENEF</sequence>
<evidence type="ECO:0008006" key="5">
    <source>
        <dbReference type="Google" id="ProtNLM"/>
    </source>
</evidence>
<dbReference type="Gene3D" id="3.40.1400.10">
    <property type="entry name" value="Sugar-phosphate isomerase, RpiB/LacA/LacB"/>
    <property type="match status" value="1"/>
</dbReference>
<evidence type="ECO:0000313" key="4">
    <source>
        <dbReference type="Proteomes" id="UP001558652"/>
    </source>
</evidence>
<evidence type="ECO:0000256" key="2">
    <source>
        <dbReference type="ARBA" id="ARBA00023235"/>
    </source>
</evidence>
<dbReference type="NCBIfam" id="TIGR00689">
    <property type="entry name" value="rpiB_lacA_lacB"/>
    <property type="match status" value="1"/>
</dbReference>
<dbReference type="PIRSF" id="PIRSF005384">
    <property type="entry name" value="RpiB_LacA_B"/>
    <property type="match status" value="1"/>
</dbReference>
<dbReference type="Pfam" id="PF02502">
    <property type="entry name" value="LacAB_rpiB"/>
    <property type="match status" value="1"/>
</dbReference>
<dbReference type="InterPro" id="IPR036569">
    <property type="entry name" value="RpiB_LacA_LacB_sf"/>
</dbReference>
<keyword evidence="2" id="KW-0413">Isomerase</keyword>
<comment type="caution">
    <text evidence="3">The sequence shown here is derived from an EMBL/GenBank/DDBJ whole genome shotgun (WGS) entry which is preliminary data.</text>
</comment>
<keyword evidence="4" id="KW-1185">Reference proteome</keyword>
<dbReference type="NCBIfam" id="NF004051">
    <property type="entry name" value="PRK05571.1"/>
    <property type="match status" value="1"/>
</dbReference>
<reference evidence="3 4" key="1">
    <citation type="submission" date="2024-07" db="EMBL/GenBank/DDBJ databases">
        <title>Chromosome-level genome assembly of the water stick insect Ranatra chinensis (Heteroptera: Nepidae).</title>
        <authorList>
            <person name="Liu X."/>
        </authorList>
    </citation>
    <scope>NUCLEOTIDE SEQUENCE [LARGE SCALE GENOMIC DNA]</scope>
    <source>
        <strain evidence="3">Cailab_2021Rc</strain>
        <tissue evidence="3">Muscle</tissue>
    </source>
</reference>
<dbReference type="SUPFAM" id="SSF89623">
    <property type="entry name" value="Ribose/Galactose isomerase RpiB/AlsB"/>
    <property type="match status" value="1"/>
</dbReference>
<proteinExistence type="inferred from homology"/>
<dbReference type="InterPro" id="IPR004785">
    <property type="entry name" value="RpiB"/>
</dbReference>
<name>A0ABD0XUT9_9HEMI</name>
<protein>
    <recommendedName>
        <fullName evidence="5">Ribose-5-phosphate isomerase</fullName>
    </recommendedName>
</protein>